<proteinExistence type="predicted"/>
<evidence type="ECO:0000313" key="3">
    <source>
        <dbReference type="EMBL" id="CAL4806868.1"/>
    </source>
</evidence>
<reference evidence="3 4" key="2">
    <citation type="submission" date="2024-05" db="EMBL/GenBank/DDBJ databases">
        <authorList>
            <person name="Chen Y."/>
            <person name="Shah S."/>
            <person name="Dougan E. K."/>
            <person name="Thang M."/>
            <person name="Chan C."/>
        </authorList>
    </citation>
    <scope>NUCLEOTIDE SEQUENCE [LARGE SCALE GENOMIC DNA]</scope>
</reference>
<reference evidence="2" key="1">
    <citation type="submission" date="2022-10" db="EMBL/GenBank/DDBJ databases">
        <authorList>
            <person name="Chen Y."/>
            <person name="Dougan E. K."/>
            <person name="Chan C."/>
            <person name="Rhodes N."/>
            <person name="Thang M."/>
        </authorList>
    </citation>
    <scope>NUCLEOTIDE SEQUENCE</scope>
</reference>
<keyword evidence="4" id="KW-1185">Reference proteome</keyword>
<gene>
    <name evidence="2" type="ORF">C1SCF055_LOCUS44050</name>
</gene>
<dbReference type="EMBL" id="CAMXCT010006756">
    <property type="protein sequence ID" value="CAI4019556.1"/>
    <property type="molecule type" value="Genomic_DNA"/>
</dbReference>
<dbReference type="AlphaFoldDB" id="A0A9P1GRL6"/>
<feature type="region of interest" description="Disordered" evidence="1">
    <location>
        <begin position="199"/>
        <end position="224"/>
    </location>
</feature>
<evidence type="ECO:0000313" key="4">
    <source>
        <dbReference type="Proteomes" id="UP001152797"/>
    </source>
</evidence>
<organism evidence="2">
    <name type="scientific">Cladocopium goreaui</name>
    <dbReference type="NCBI Taxonomy" id="2562237"/>
    <lineage>
        <taxon>Eukaryota</taxon>
        <taxon>Sar</taxon>
        <taxon>Alveolata</taxon>
        <taxon>Dinophyceae</taxon>
        <taxon>Suessiales</taxon>
        <taxon>Symbiodiniaceae</taxon>
        <taxon>Cladocopium</taxon>
    </lineage>
</organism>
<comment type="caution">
    <text evidence="2">The sequence shown here is derived from an EMBL/GenBank/DDBJ whole genome shotgun (WGS) entry which is preliminary data.</text>
</comment>
<protein>
    <submittedName>
        <fullName evidence="2">Uncharacterized protein</fullName>
    </submittedName>
</protein>
<dbReference type="EMBL" id="CAMXCT030006756">
    <property type="protein sequence ID" value="CAL4806868.1"/>
    <property type="molecule type" value="Genomic_DNA"/>
</dbReference>
<dbReference type="EMBL" id="CAMXCT020006756">
    <property type="protein sequence ID" value="CAL1172931.1"/>
    <property type="molecule type" value="Genomic_DNA"/>
</dbReference>
<name>A0A9P1GRL6_9DINO</name>
<sequence>MATTPALASVETQPLPASIQESQDDVLRSCKTKVSHATAQLFQCLATHPLDERTEIITRCGCFHTFLRIGHDCMSNLEIKKGAVIREIFSAQVGNHTREVCEPYWQQWGIYARNGENWFGSPEGVMCEVLITVILIAVCLFCFWDVLKDDMVEREELAEEAMKDMEQMLMKMKPSLTQTAEKAASLTIEAADRCNKLVSPHGRGISGLSEQTDSSEDEENDRRAVASMQWMRSWSPRRVKPR</sequence>
<evidence type="ECO:0000256" key="1">
    <source>
        <dbReference type="SAM" id="MobiDB-lite"/>
    </source>
</evidence>
<dbReference type="Proteomes" id="UP001152797">
    <property type="component" value="Unassembled WGS sequence"/>
</dbReference>
<evidence type="ECO:0000313" key="2">
    <source>
        <dbReference type="EMBL" id="CAI4019556.1"/>
    </source>
</evidence>
<accession>A0A9P1GRL6</accession>